<reference evidence="4 5" key="1">
    <citation type="journal article" date="2013" name="BMC Genomics">
        <title>The miniature genome of a carnivorous plant Genlisea aurea contains a low number of genes and short non-coding sequences.</title>
        <authorList>
            <person name="Leushkin E.V."/>
            <person name="Sutormin R.A."/>
            <person name="Nabieva E.R."/>
            <person name="Penin A.A."/>
            <person name="Kondrashov A.S."/>
            <person name="Logacheva M.D."/>
        </authorList>
    </citation>
    <scope>NUCLEOTIDE SEQUENCE [LARGE SCALE GENOMIC DNA]</scope>
</reference>
<evidence type="ECO:0000256" key="2">
    <source>
        <dbReference type="ARBA" id="ARBA00022801"/>
    </source>
</evidence>
<sequence length="162" mass="18550">SASCTFCEIACSSTSTLLLHQDDRVVAFQDINPSAFSRHYLVIPIKHIPSVKNLEKSPEDFSLGMKKTLNWDASRLIFFFFFVFFMMSHMLNVGESLLQKDAPDADRYRLGFHQPPLYSVDHLHLHCLALPYTPRWRAVKYLSLGPFGGFIEASQLLKKLQP</sequence>
<dbReference type="Pfam" id="PF11969">
    <property type="entry name" value="DcpS_C"/>
    <property type="match status" value="2"/>
</dbReference>
<keyword evidence="3" id="KW-0472">Membrane</keyword>
<keyword evidence="3" id="KW-0812">Transmembrane</keyword>
<dbReference type="InterPro" id="IPR036265">
    <property type="entry name" value="HIT-like_sf"/>
</dbReference>
<feature type="non-terminal residue" evidence="4">
    <location>
        <position position="1"/>
    </location>
</feature>
<organism evidence="4 5">
    <name type="scientific">Genlisea aurea</name>
    <dbReference type="NCBI Taxonomy" id="192259"/>
    <lineage>
        <taxon>Eukaryota</taxon>
        <taxon>Viridiplantae</taxon>
        <taxon>Streptophyta</taxon>
        <taxon>Embryophyta</taxon>
        <taxon>Tracheophyta</taxon>
        <taxon>Spermatophyta</taxon>
        <taxon>Magnoliopsida</taxon>
        <taxon>eudicotyledons</taxon>
        <taxon>Gunneridae</taxon>
        <taxon>Pentapetalae</taxon>
        <taxon>asterids</taxon>
        <taxon>lamiids</taxon>
        <taxon>Lamiales</taxon>
        <taxon>Lentibulariaceae</taxon>
        <taxon>Genlisea</taxon>
    </lineage>
</organism>
<keyword evidence="5" id="KW-1185">Reference proteome</keyword>
<name>S8DGG4_9LAMI</name>
<dbReference type="Gene3D" id="3.30.428.10">
    <property type="entry name" value="HIT-like"/>
    <property type="match status" value="1"/>
</dbReference>
<comment type="caution">
    <text evidence="4">The sequence shown here is derived from an EMBL/GenBank/DDBJ whole genome shotgun (WGS) entry which is preliminary data.</text>
</comment>
<dbReference type="PANTHER" id="PTHR12486:SF5">
    <property type="entry name" value="ADENOSINE 5'-MONOPHOSPHORAMIDASE HINT3"/>
    <property type="match status" value="1"/>
</dbReference>
<keyword evidence="1" id="KW-0547">Nucleotide-binding</keyword>
<evidence type="ECO:0000256" key="1">
    <source>
        <dbReference type="ARBA" id="ARBA00022741"/>
    </source>
</evidence>
<gene>
    <name evidence="4" type="ORF">M569_12941</name>
</gene>
<accession>S8DGG4</accession>
<feature type="transmembrane region" description="Helical" evidence="3">
    <location>
        <begin position="73"/>
        <end position="91"/>
    </location>
</feature>
<dbReference type="AlphaFoldDB" id="S8DGG4"/>
<dbReference type="SUPFAM" id="SSF54197">
    <property type="entry name" value="HIT-like"/>
    <property type="match status" value="1"/>
</dbReference>
<dbReference type="GO" id="GO:0016787">
    <property type="term" value="F:hydrolase activity"/>
    <property type="evidence" value="ECO:0007669"/>
    <property type="project" value="UniProtKB-KW"/>
</dbReference>
<dbReference type="OrthoDB" id="1915375at2759"/>
<evidence type="ECO:0000313" key="4">
    <source>
        <dbReference type="EMBL" id="EPS61853.1"/>
    </source>
</evidence>
<dbReference type="PANTHER" id="PTHR12486">
    <property type="entry name" value="APRATAXIN-RELATED"/>
    <property type="match status" value="1"/>
</dbReference>
<evidence type="ECO:0008006" key="6">
    <source>
        <dbReference type="Google" id="ProtNLM"/>
    </source>
</evidence>
<dbReference type="GO" id="GO:0000166">
    <property type="term" value="F:nucleotide binding"/>
    <property type="evidence" value="ECO:0007669"/>
    <property type="project" value="UniProtKB-KW"/>
</dbReference>
<evidence type="ECO:0000313" key="5">
    <source>
        <dbReference type="Proteomes" id="UP000015453"/>
    </source>
</evidence>
<dbReference type="Proteomes" id="UP000015453">
    <property type="component" value="Unassembled WGS sequence"/>
</dbReference>
<feature type="non-terminal residue" evidence="4">
    <location>
        <position position="162"/>
    </location>
</feature>
<proteinExistence type="predicted"/>
<protein>
    <recommendedName>
        <fullName evidence="6">HIT domain-containing protein</fullName>
    </recommendedName>
</protein>
<keyword evidence="3" id="KW-1133">Transmembrane helix</keyword>
<dbReference type="EMBL" id="AUSU01006555">
    <property type="protein sequence ID" value="EPS61853.1"/>
    <property type="molecule type" value="Genomic_DNA"/>
</dbReference>
<keyword evidence="2" id="KW-0378">Hydrolase</keyword>
<evidence type="ECO:0000256" key="3">
    <source>
        <dbReference type="SAM" id="Phobius"/>
    </source>
</evidence>